<dbReference type="InterPro" id="IPR009057">
    <property type="entry name" value="Homeodomain-like_sf"/>
</dbReference>
<evidence type="ECO:0000313" key="5">
    <source>
        <dbReference type="Proteomes" id="UP000481153"/>
    </source>
</evidence>
<evidence type="ECO:0000313" key="4">
    <source>
        <dbReference type="EMBL" id="KAF0730955.1"/>
    </source>
</evidence>
<feature type="compositionally biased region" description="Polar residues" evidence="1">
    <location>
        <begin position="121"/>
        <end position="131"/>
    </location>
</feature>
<dbReference type="PROSITE" id="PS51294">
    <property type="entry name" value="HTH_MYB"/>
    <property type="match status" value="1"/>
</dbReference>
<feature type="domain" description="HTH myb-type" evidence="3">
    <location>
        <begin position="25"/>
        <end position="73"/>
    </location>
</feature>
<accession>A0A6G0WU23</accession>
<dbReference type="Gene3D" id="1.10.10.60">
    <property type="entry name" value="Homeodomain-like"/>
    <property type="match status" value="1"/>
</dbReference>
<name>A0A6G0WU23_9STRA</name>
<dbReference type="VEuPathDB" id="FungiDB:AeMF1_009307"/>
<feature type="region of interest" description="Disordered" evidence="1">
    <location>
        <begin position="269"/>
        <end position="299"/>
    </location>
</feature>
<keyword evidence="5" id="KW-1185">Reference proteome</keyword>
<dbReference type="InterPro" id="IPR001005">
    <property type="entry name" value="SANT/Myb"/>
</dbReference>
<protein>
    <submittedName>
        <fullName evidence="4">Uncharacterized protein</fullName>
    </submittedName>
</protein>
<dbReference type="Proteomes" id="UP000481153">
    <property type="component" value="Unassembled WGS sequence"/>
</dbReference>
<evidence type="ECO:0000256" key="1">
    <source>
        <dbReference type="SAM" id="MobiDB-lite"/>
    </source>
</evidence>
<evidence type="ECO:0000259" key="2">
    <source>
        <dbReference type="PROSITE" id="PS50090"/>
    </source>
</evidence>
<gene>
    <name evidence="4" type="ORF">Ae201684_011717</name>
</gene>
<proteinExistence type="predicted"/>
<feature type="region of interest" description="Disordered" evidence="1">
    <location>
        <begin position="72"/>
        <end position="132"/>
    </location>
</feature>
<sequence length="299" mass="33355">MTRQDAPQQQSTATTAATTTTMIEWTAEEVERFHHALSVFEEGQWKEIATYIGTSRSPQQIQAYYESCIAPTKRSGGQRRRRSWEDGHARGGPATPSTQARPNYLHPPPSLARPFLPSPRHTPTGSSSANGRRSMEAMFNGVLDLFPGTTFRDKLIKFYYEYNPSKVNEVDQILIQFRNREVRLFLNLAVKYRLTQNLPPELVDITKRNLLRATTPKQSQDSNLRMLSSIVPSSTTATMTNGTSSSFLTRPIAGRVSPTESLPTLRSYVGQSTPSLPPVSAAMDVPTWSNPQPPAPYLV</sequence>
<dbReference type="SMART" id="SM00717">
    <property type="entry name" value="SANT"/>
    <property type="match status" value="1"/>
</dbReference>
<dbReference type="InterPro" id="IPR017930">
    <property type="entry name" value="Myb_dom"/>
</dbReference>
<organism evidence="4 5">
    <name type="scientific">Aphanomyces euteiches</name>
    <dbReference type="NCBI Taxonomy" id="100861"/>
    <lineage>
        <taxon>Eukaryota</taxon>
        <taxon>Sar</taxon>
        <taxon>Stramenopiles</taxon>
        <taxon>Oomycota</taxon>
        <taxon>Saprolegniomycetes</taxon>
        <taxon>Saprolegniales</taxon>
        <taxon>Verrucalvaceae</taxon>
        <taxon>Aphanomyces</taxon>
    </lineage>
</organism>
<feature type="domain" description="Myb-like" evidence="2">
    <location>
        <begin position="25"/>
        <end position="69"/>
    </location>
</feature>
<comment type="caution">
    <text evidence="4">The sequence shown here is derived from an EMBL/GenBank/DDBJ whole genome shotgun (WGS) entry which is preliminary data.</text>
</comment>
<dbReference type="PROSITE" id="PS50090">
    <property type="entry name" value="MYB_LIKE"/>
    <property type="match status" value="1"/>
</dbReference>
<reference evidence="4 5" key="1">
    <citation type="submission" date="2019-07" db="EMBL/GenBank/DDBJ databases">
        <title>Genomics analysis of Aphanomyces spp. identifies a new class of oomycete effector associated with host adaptation.</title>
        <authorList>
            <person name="Gaulin E."/>
        </authorList>
    </citation>
    <scope>NUCLEOTIDE SEQUENCE [LARGE SCALE GENOMIC DNA]</scope>
    <source>
        <strain evidence="4 5">ATCC 201684</strain>
    </source>
</reference>
<dbReference type="Pfam" id="PF00249">
    <property type="entry name" value="Myb_DNA-binding"/>
    <property type="match status" value="1"/>
</dbReference>
<dbReference type="EMBL" id="VJMJ01000148">
    <property type="protein sequence ID" value="KAF0730955.1"/>
    <property type="molecule type" value="Genomic_DNA"/>
</dbReference>
<dbReference type="CDD" id="cd00167">
    <property type="entry name" value="SANT"/>
    <property type="match status" value="1"/>
</dbReference>
<dbReference type="AlphaFoldDB" id="A0A6G0WU23"/>
<evidence type="ECO:0000259" key="3">
    <source>
        <dbReference type="PROSITE" id="PS51294"/>
    </source>
</evidence>
<dbReference type="SUPFAM" id="SSF46689">
    <property type="entry name" value="Homeodomain-like"/>
    <property type="match status" value="1"/>
</dbReference>